<sequence>MPLILSLQRFQISQSFTYEGQLTPLHLFQDLDSQSENTINDNFIEDIMDEPQITLMALLDGMDISTINIALETGSDNELVKLLKDFISIKQRNHDNNNTESTEHHQNNDDIVPLQQILIDKITDSHVTKVRGASRKKE</sequence>
<proteinExistence type="predicted"/>
<reference evidence="1 2" key="1">
    <citation type="submission" date="2018-06" db="EMBL/GenBank/DDBJ databases">
        <title>Comparative genomics reveals the genomic features of Rhizophagus irregularis, R. cerebriforme, R. diaphanum and Gigaspora rosea, and their symbiotic lifestyle signature.</title>
        <authorList>
            <person name="Morin E."/>
            <person name="San Clemente H."/>
            <person name="Chen E.C.H."/>
            <person name="De La Providencia I."/>
            <person name="Hainaut M."/>
            <person name="Kuo A."/>
            <person name="Kohler A."/>
            <person name="Murat C."/>
            <person name="Tang N."/>
            <person name="Roy S."/>
            <person name="Loubradou J."/>
            <person name="Henrissat B."/>
            <person name="Grigoriev I.V."/>
            <person name="Corradi N."/>
            <person name="Roux C."/>
            <person name="Martin F.M."/>
        </authorList>
    </citation>
    <scope>NUCLEOTIDE SEQUENCE [LARGE SCALE GENOMIC DNA]</scope>
    <source>
        <strain evidence="1 2">DAOM 227022</strain>
    </source>
</reference>
<organism evidence="1 2">
    <name type="scientific">Glomus cerebriforme</name>
    <dbReference type="NCBI Taxonomy" id="658196"/>
    <lineage>
        <taxon>Eukaryota</taxon>
        <taxon>Fungi</taxon>
        <taxon>Fungi incertae sedis</taxon>
        <taxon>Mucoromycota</taxon>
        <taxon>Glomeromycotina</taxon>
        <taxon>Glomeromycetes</taxon>
        <taxon>Glomerales</taxon>
        <taxon>Glomeraceae</taxon>
        <taxon>Glomus</taxon>
    </lineage>
</organism>
<keyword evidence="2" id="KW-1185">Reference proteome</keyword>
<dbReference type="EMBL" id="QKYT01000337">
    <property type="protein sequence ID" value="RIA86918.1"/>
    <property type="molecule type" value="Genomic_DNA"/>
</dbReference>
<evidence type="ECO:0000313" key="2">
    <source>
        <dbReference type="Proteomes" id="UP000265703"/>
    </source>
</evidence>
<gene>
    <name evidence="1" type="ORF">C1645_828565</name>
</gene>
<protein>
    <submittedName>
        <fullName evidence="1">Uncharacterized protein</fullName>
    </submittedName>
</protein>
<name>A0A397SLL1_9GLOM</name>
<dbReference type="AlphaFoldDB" id="A0A397SLL1"/>
<dbReference type="Proteomes" id="UP000265703">
    <property type="component" value="Unassembled WGS sequence"/>
</dbReference>
<accession>A0A397SLL1</accession>
<comment type="caution">
    <text evidence="1">The sequence shown here is derived from an EMBL/GenBank/DDBJ whole genome shotgun (WGS) entry which is preliminary data.</text>
</comment>
<evidence type="ECO:0000313" key="1">
    <source>
        <dbReference type="EMBL" id="RIA86918.1"/>
    </source>
</evidence>
<dbReference type="OrthoDB" id="2432629at2759"/>